<feature type="non-terminal residue" evidence="2">
    <location>
        <position position="1"/>
    </location>
</feature>
<evidence type="ECO:0000313" key="2">
    <source>
        <dbReference type="EMBL" id="GEY07354.1"/>
    </source>
</evidence>
<feature type="non-terminal residue" evidence="2">
    <location>
        <position position="405"/>
    </location>
</feature>
<keyword evidence="2" id="KW-0695">RNA-directed DNA polymerase</keyword>
<keyword evidence="2" id="KW-0548">Nucleotidyltransferase</keyword>
<dbReference type="PANTHER" id="PTHR45835">
    <property type="entry name" value="YALI0A06105P"/>
    <property type="match status" value="1"/>
</dbReference>
<name>A0A699HEB0_TANCI</name>
<feature type="domain" description="Tf2-1-like SH3-like" evidence="1">
    <location>
        <begin position="114"/>
        <end position="166"/>
    </location>
</feature>
<comment type="caution">
    <text evidence="2">The sequence shown here is derived from an EMBL/GenBank/DDBJ whole genome shotgun (WGS) entry which is preliminary data.</text>
</comment>
<protein>
    <submittedName>
        <fullName evidence="2">Putative reverse transcriptase domain-containing protein</fullName>
    </submittedName>
</protein>
<dbReference type="GO" id="GO:0003964">
    <property type="term" value="F:RNA-directed DNA polymerase activity"/>
    <property type="evidence" value="ECO:0007669"/>
    <property type="project" value="UniProtKB-KW"/>
</dbReference>
<accession>A0A699HEB0</accession>
<reference evidence="2" key="1">
    <citation type="journal article" date="2019" name="Sci. Rep.">
        <title>Draft genome of Tanacetum cinerariifolium, the natural source of mosquito coil.</title>
        <authorList>
            <person name="Yamashiro T."/>
            <person name="Shiraishi A."/>
            <person name="Satake H."/>
            <person name="Nakayama K."/>
        </authorList>
    </citation>
    <scope>NUCLEOTIDE SEQUENCE</scope>
</reference>
<dbReference type="EMBL" id="BKCJ010149863">
    <property type="protein sequence ID" value="GEY07354.1"/>
    <property type="molecule type" value="Genomic_DNA"/>
</dbReference>
<dbReference type="InterPro" id="IPR056924">
    <property type="entry name" value="SH3_Tf2-1"/>
</dbReference>
<gene>
    <name evidence="2" type="ORF">Tci_379328</name>
</gene>
<keyword evidence="2" id="KW-0808">Transferase</keyword>
<dbReference type="PANTHER" id="PTHR45835:SF99">
    <property type="entry name" value="CHROMO DOMAIN-CONTAINING PROTEIN-RELATED"/>
    <property type="match status" value="1"/>
</dbReference>
<proteinExistence type="predicted"/>
<evidence type="ECO:0000259" key="1">
    <source>
        <dbReference type="Pfam" id="PF24626"/>
    </source>
</evidence>
<dbReference type="AlphaFoldDB" id="A0A699HEB0"/>
<sequence length="405" mass="46685">ISMDFVTGLPWTQRRHDAIWVVVDRFTKSTHFLSIRKDYPVSRKLKEPDLSSVLPFILRQTVRDQIGERVIEGPEIIEVTNEKVVVTKEKLKEARTRHKSYTDKHRSSLEFQPGDHVFLKVSPARGVRRFGIKGKLSPCFIGPFEILDRVGEVSYRLALPPQLSHVQNSEGMSLCRVKSDCHAIGSHFMIQLPSRTAMLSLYMFIFMPYTIARAICMHDYDMLSPSYRGTMTMTYEAPVVIGWCVPDTPSHGADPSTHVTIRVVSRHSEVVKGGEVMKRSEVVKRREVVNLKALDEGFSSNNYVRKFLRALHPKWQAKKDSEMIKGKREQNKSLVLKDKKESIDEDSLTFDSENEEYAMAMRDFKKISKDEEDSEPSLEDHEVIATKMKKKEQRTKNVSWLKHLM</sequence>
<organism evidence="2">
    <name type="scientific">Tanacetum cinerariifolium</name>
    <name type="common">Dalmatian daisy</name>
    <name type="synonym">Chrysanthemum cinerariifolium</name>
    <dbReference type="NCBI Taxonomy" id="118510"/>
    <lineage>
        <taxon>Eukaryota</taxon>
        <taxon>Viridiplantae</taxon>
        <taxon>Streptophyta</taxon>
        <taxon>Embryophyta</taxon>
        <taxon>Tracheophyta</taxon>
        <taxon>Spermatophyta</taxon>
        <taxon>Magnoliopsida</taxon>
        <taxon>eudicotyledons</taxon>
        <taxon>Gunneridae</taxon>
        <taxon>Pentapetalae</taxon>
        <taxon>asterids</taxon>
        <taxon>campanulids</taxon>
        <taxon>Asterales</taxon>
        <taxon>Asteraceae</taxon>
        <taxon>Asteroideae</taxon>
        <taxon>Anthemideae</taxon>
        <taxon>Anthemidinae</taxon>
        <taxon>Tanacetum</taxon>
    </lineage>
</organism>
<dbReference type="Pfam" id="PF24626">
    <property type="entry name" value="SH3_Tf2-1"/>
    <property type="match status" value="1"/>
</dbReference>